<dbReference type="GO" id="GO:0003677">
    <property type="term" value="F:DNA binding"/>
    <property type="evidence" value="ECO:0007669"/>
    <property type="project" value="UniProtKB-KW"/>
</dbReference>
<dbReference type="AlphaFoldDB" id="A0A4R4TQ23"/>
<keyword evidence="2" id="KW-0238">DNA-binding</keyword>
<comment type="caution">
    <text evidence="2">The sequence shown here is derived from an EMBL/GenBank/DDBJ whole genome shotgun (WGS) entry which is preliminary data.</text>
</comment>
<evidence type="ECO:0000313" key="2">
    <source>
        <dbReference type="EMBL" id="TDC76219.1"/>
    </source>
</evidence>
<gene>
    <name evidence="2" type="ORF">E1283_10400</name>
</gene>
<evidence type="ECO:0000313" key="3">
    <source>
        <dbReference type="Proteomes" id="UP000295345"/>
    </source>
</evidence>
<dbReference type="Pfam" id="PF02498">
    <property type="entry name" value="Bro-N"/>
    <property type="match status" value="1"/>
</dbReference>
<proteinExistence type="predicted"/>
<dbReference type="PROSITE" id="PS51750">
    <property type="entry name" value="BRO_N"/>
    <property type="match status" value="1"/>
</dbReference>
<dbReference type="Proteomes" id="UP000295345">
    <property type="component" value="Unassembled WGS sequence"/>
</dbReference>
<sequence>MPDGTHWFPAADLCRNLGYSHTGSALRAIADASNYEALETVLQRHTLGIPAGREWRRDMKLVNLQGLVRLVNACTKPEAEPFKAWASKVLVAVQRDGSYALTKAEVQPTGPGAPVAYAMPQQVADAIVRLEEQNIRNDERLAAAQEDANKARWEGVEVLKAVADAQQKSVIAMQEVVLETMRSMARVAESLDALAAHRSPPGPPAETLTADTLLAAWRARLTITDDVWAVAVLLAPALAERGEVWYSAEHIAARTGLTTARVHDSLRFLLKRQCIRQVASLHNTPGYGPHRA</sequence>
<dbReference type="InterPro" id="IPR003497">
    <property type="entry name" value="BRO_N_domain"/>
</dbReference>
<dbReference type="RefSeq" id="WP_132817672.1">
    <property type="nucleotide sequence ID" value="NZ_SMKI01000082.1"/>
</dbReference>
<dbReference type="PANTHER" id="PTHR36180:SF2">
    <property type="entry name" value="BRO FAMILY PROTEIN"/>
    <property type="match status" value="1"/>
</dbReference>
<protein>
    <submittedName>
        <fullName evidence="2">DNA-binding protein</fullName>
    </submittedName>
</protein>
<dbReference type="SMART" id="SM01040">
    <property type="entry name" value="Bro-N"/>
    <property type="match status" value="1"/>
</dbReference>
<name>A0A4R4TQ23_9ACTN</name>
<dbReference type="OrthoDB" id="4318391at2"/>
<dbReference type="EMBL" id="SMKI01000082">
    <property type="protein sequence ID" value="TDC76219.1"/>
    <property type="molecule type" value="Genomic_DNA"/>
</dbReference>
<reference evidence="2 3" key="1">
    <citation type="submission" date="2019-03" db="EMBL/GenBank/DDBJ databases">
        <title>Draft genome sequences of novel Actinobacteria.</title>
        <authorList>
            <person name="Sahin N."/>
            <person name="Ay H."/>
            <person name="Saygin H."/>
        </authorList>
    </citation>
    <scope>NUCLEOTIDE SEQUENCE [LARGE SCALE GENOMIC DNA]</scope>
    <source>
        <strain evidence="2 3">DSM 41900</strain>
    </source>
</reference>
<organism evidence="2 3">
    <name type="scientific">Streptomyces hainanensis</name>
    <dbReference type="NCBI Taxonomy" id="402648"/>
    <lineage>
        <taxon>Bacteria</taxon>
        <taxon>Bacillati</taxon>
        <taxon>Actinomycetota</taxon>
        <taxon>Actinomycetes</taxon>
        <taxon>Kitasatosporales</taxon>
        <taxon>Streptomycetaceae</taxon>
        <taxon>Streptomyces</taxon>
    </lineage>
</organism>
<dbReference type="PANTHER" id="PTHR36180">
    <property type="entry name" value="DNA-BINDING PROTEIN-RELATED-RELATED"/>
    <property type="match status" value="1"/>
</dbReference>
<keyword evidence="3" id="KW-1185">Reference proteome</keyword>
<evidence type="ECO:0000259" key="1">
    <source>
        <dbReference type="PROSITE" id="PS51750"/>
    </source>
</evidence>
<feature type="domain" description="Bro-N" evidence="1">
    <location>
        <begin position="1"/>
        <end position="97"/>
    </location>
</feature>
<accession>A0A4R4TQ23</accession>